<dbReference type="Proteomes" id="UP000283895">
    <property type="component" value="Unassembled WGS sequence"/>
</dbReference>
<name>A0A423X320_9PEZI</name>
<protein>
    <submittedName>
        <fullName evidence="1">Uncharacterized protein</fullName>
    </submittedName>
</protein>
<evidence type="ECO:0000313" key="2">
    <source>
        <dbReference type="Proteomes" id="UP000283895"/>
    </source>
</evidence>
<sequence length="184" mass="20737">MPPKSSIPVPGLAQRLDSIEAAINTSEGDLHRRMRHLRSKLEVLDEEMDVAVTNYEMWKDDREELATEINNCEHKLAKSFAAGDLTGITDVEQYRERLINDQRIARDEASSALHELGQVARSQQKCRQVIAELDAAAMALTKAVQASSTIIDVDDVERSSMQAENGWAMSKSIEWYQDMSNAMW</sequence>
<proteinExistence type="predicted"/>
<comment type="caution">
    <text evidence="1">The sequence shown here is derived from an EMBL/GenBank/DDBJ whole genome shotgun (WGS) entry which is preliminary data.</text>
</comment>
<dbReference type="EMBL" id="LKEA01000003">
    <property type="protein sequence ID" value="ROW10239.1"/>
    <property type="molecule type" value="Genomic_DNA"/>
</dbReference>
<dbReference type="AlphaFoldDB" id="A0A423X320"/>
<evidence type="ECO:0000313" key="1">
    <source>
        <dbReference type="EMBL" id="ROW10239.1"/>
    </source>
</evidence>
<accession>A0A423X320</accession>
<keyword evidence="2" id="KW-1185">Reference proteome</keyword>
<organism evidence="1 2">
    <name type="scientific">Cytospora schulzeri</name>
    <dbReference type="NCBI Taxonomy" id="448051"/>
    <lineage>
        <taxon>Eukaryota</taxon>
        <taxon>Fungi</taxon>
        <taxon>Dikarya</taxon>
        <taxon>Ascomycota</taxon>
        <taxon>Pezizomycotina</taxon>
        <taxon>Sordariomycetes</taxon>
        <taxon>Sordariomycetidae</taxon>
        <taxon>Diaporthales</taxon>
        <taxon>Cytosporaceae</taxon>
        <taxon>Cytospora</taxon>
    </lineage>
</organism>
<gene>
    <name evidence="1" type="ORF">VMCG_02041</name>
</gene>
<reference evidence="1 2" key="1">
    <citation type="submission" date="2015-09" db="EMBL/GenBank/DDBJ databases">
        <title>Host preference determinants of Valsa canker pathogens revealed by comparative genomics.</title>
        <authorList>
            <person name="Yin Z."/>
            <person name="Huang L."/>
        </authorList>
    </citation>
    <scope>NUCLEOTIDE SEQUENCE [LARGE SCALE GENOMIC DNA]</scope>
    <source>
        <strain evidence="1 2">03-1</strain>
    </source>
</reference>